<dbReference type="Gene3D" id="1.20.120.530">
    <property type="entry name" value="GntR ligand-binding domain-like"/>
    <property type="match status" value="1"/>
</dbReference>
<dbReference type="SUPFAM" id="SSF48008">
    <property type="entry name" value="GntR ligand-binding domain-like"/>
    <property type="match status" value="1"/>
</dbReference>
<dbReference type="SMART" id="SM00895">
    <property type="entry name" value="FCD"/>
    <property type="match status" value="1"/>
</dbReference>
<dbReference type="PANTHER" id="PTHR43537">
    <property type="entry name" value="TRANSCRIPTIONAL REGULATOR, GNTR FAMILY"/>
    <property type="match status" value="1"/>
</dbReference>
<dbReference type="Proteomes" id="UP001597079">
    <property type="component" value="Unassembled WGS sequence"/>
</dbReference>
<dbReference type="CDD" id="cd07377">
    <property type="entry name" value="WHTH_GntR"/>
    <property type="match status" value="1"/>
</dbReference>
<keyword evidence="2" id="KW-0238">DNA-binding</keyword>
<evidence type="ECO:0000256" key="1">
    <source>
        <dbReference type="ARBA" id="ARBA00023015"/>
    </source>
</evidence>
<evidence type="ECO:0000313" key="5">
    <source>
        <dbReference type="EMBL" id="MFD1674034.1"/>
    </source>
</evidence>
<dbReference type="RefSeq" id="WP_377941718.1">
    <property type="nucleotide sequence ID" value="NZ_JBHUCX010000014.1"/>
</dbReference>
<evidence type="ECO:0000259" key="4">
    <source>
        <dbReference type="PROSITE" id="PS50949"/>
    </source>
</evidence>
<dbReference type="InterPro" id="IPR000524">
    <property type="entry name" value="Tscrpt_reg_HTH_GntR"/>
</dbReference>
<organism evidence="5 6">
    <name type="scientific">Alicyclobacillus fodiniaquatilis</name>
    <dbReference type="NCBI Taxonomy" id="1661150"/>
    <lineage>
        <taxon>Bacteria</taxon>
        <taxon>Bacillati</taxon>
        <taxon>Bacillota</taxon>
        <taxon>Bacilli</taxon>
        <taxon>Bacillales</taxon>
        <taxon>Alicyclobacillaceae</taxon>
        <taxon>Alicyclobacillus</taxon>
    </lineage>
</organism>
<keyword evidence="3" id="KW-0804">Transcription</keyword>
<dbReference type="Gene3D" id="1.10.10.10">
    <property type="entry name" value="Winged helix-like DNA-binding domain superfamily/Winged helix DNA-binding domain"/>
    <property type="match status" value="1"/>
</dbReference>
<keyword evidence="1" id="KW-0805">Transcription regulation</keyword>
<accession>A0ABW4JEA3</accession>
<dbReference type="Pfam" id="PF00392">
    <property type="entry name" value="GntR"/>
    <property type="match status" value="1"/>
</dbReference>
<dbReference type="InterPro" id="IPR008920">
    <property type="entry name" value="TF_FadR/GntR_C"/>
</dbReference>
<dbReference type="PROSITE" id="PS50949">
    <property type="entry name" value="HTH_GNTR"/>
    <property type="match status" value="1"/>
</dbReference>
<dbReference type="InterPro" id="IPR036390">
    <property type="entry name" value="WH_DNA-bd_sf"/>
</dbReference>
<keyword evidence="6" id="KW-1185">Reference proteome</keyword>
<dbReference type="InterPro" id="IPR011711">
    <property type="entry name" value="GntR_C"/>
</dbReference>
<dbReference type="SUPFAM" id="SSF46785">
    <property type="entry name" value="Winged helix' DNA-binding domain"/>
    <property type="match status" value="1"/>
</dbReference>
<reference evidence="6" key="1">
    <citation type="journal article" date="2019" name="Int. J. Syst. Evol. Microbiol.">
        <title>The Global Catalogue of Microorganisms (GCM) 10K type strain sequencing project: providing services to taxonomists for standard genome sequencing and annotation.</title>
        <authorList>
            <consortium name="The Broad Institute Genomics Platform"/>
            <consortium name="The Broad Institute Genome Sequencing Center for Infectious Disease"/>
            <person name="Wu L."/>
            <person name="Ma J."/>
        </authorList>
    </citation>
    <scope>NUCLEOTIDE SEQUENCE [LARGE SCALE GENOMIC DNA]</scope>
    <source>
        <strain evidence="6">CGMCC 1.12286</strain>
    </source>
</reference>
<dbReference type="EMBL" id="JBHUCX010000014">
    <property type="protein sequence ID" value="MFD1674034.1"/>
    <property type="molecule type" value="Genomic_DNA"/>
</dbReference>
<feature type="domain" description="HTH gntR-type" evidence="4">
    <location>
        <begin position="12"/>
        <end position="79"/>
    </location>
</feature>
<dbReference type="Pfam" id="PF07729">
    <property type="entry name" value="FCD"/>
    <property type="match status" value="1"/>
</dbReference>
<proteinExistence type="predicted"/>
<dbReference type="PANTHER" id="PTHR43537:SF5">
    <property type="entry name" value="UXU OPERON TRANSCRIPTIONAL REGULATOR"/>
    <property type="match status" value="1"/>
</dbReference>
<comment type="caution">
    <text evidence="5">The sequence shown here is derived from an EMBL/GenBank/DDBJ whole genome shotgun (WGS) entry which is preliminary data.</text>
</comment>
<evidence type="ECO:0000256" key="2">
    <source>
        <dbReference type="ARBA" id="ARBA00023125"/>
    </source>
</evidence>
<evidence type="ECO:0000256" key="3">
    <source>
        <dbReference type="ARBA" id="ARBA00023163"/>
    </source>
</evidence>
<gene>
    <name evidence="5" type="ORF">ACFSB2_04830</name>
</gene>
<evidence type="ECO:0000313" key="6">
    <source>
        <dbReference type="Proteomes" id="UP001597079"/>
    </source>
</evidence>
<dbReference type="InterPro" id="IPR036388">
    <property type="entry name" value="WH-like_DNA-bd_sf"/>
</dbReference>
<name>A0ABW4JEA3_9BACL</name>
<protein>
    <submittedName>
        <fullName evidence="5">GntR family transcriptional regulator</fullName>
    </submittedName>
</protein>
<dbReference type="SMART" id="SM00345">
    <property type="entry name" value="HTH_GNTR"/>
    <property type="match status" value="1"/>
</dbReference>
<sequence length="222" mass="25426">MKESGFTPPSYNTKQEFIYQALRDAIMRCEIQPEQRLIIQNIADQFGVSSIPVREALRMLHSEDLIEYKPHIGAIASPISKASIVETFTIKEALEAVATRTAVERMTPENLQLLKQHVADMDDALQNGDYEAWGALNTEFHDAITNMTGMPMLKEITKKILNKWNRIRHYFFSEVLVHRLIRSQEEHHAIMRAIAEGNAEEAEQLAKAHNQNALKDYMAHLE</sequence>